<keyword evidence="2" id="KW-1185">Reference proteome</keyword>
<dbReference type="Proteomes" id="UP000789901">
    <property type="component" value="Unassembled WGS sequence"/>
</dbReference>
<evidence type="ECO:0000313" key="2">
    <source>
        <dbReference type="Proteomes" id="UP000789901"/>
    </source>
</evidence>
<reference evidence="1 2" key="1">
    <citation type="submission" date="2021-06" db="EMBL/GenBank/DDBJ databases">
        <authorList>
            <person name="Kallberg Y."/>
            <person name="Tangrot J."/>
            <person name="Rosling A."/>
        </authorList>
    </citation>
    <scope>NUCLEOTIDE SEQUENCE [LARGE SCALE GENOMIC DNA]</scope>
    <source>
        <strain evidence="1 2">120-4 pot B 10/14</strain>
    </source>
</reference>
<comment type="caution">
    <text evidence="1">The sequence shown here is derived from an EMBL/GenBank/DDBJ whole genome shotgun (WGS) entry which is preliminary data.</text>
</comment>
<protein>
    <submittedName>
        <fullName evidence="1">36080_t:CDS:1</fullName>
    </submittedName>
</protein>
<sequence>MTTLPISYIYLSQKITDCELPSTETLNTFSTIQQIENLKLCYDLSKDYFLKIKVDFMPHLEANKITELTIWLQLGHSARKSWVEDI</sequence>
<accession>A0ABN7WX85</accession>
<feature type="non-terminal residue" evidence="1">
    <location>
        <position position="1"/>
    </location>
</feature>
<name>A0ABN7WX85_GIGMA</name>
<evidence type="ECO:0000313" key="1">
    <source>
        <dbReference type="EMBL" id="CAG8842509.1"/>
    </source>
</evidence>
<organism evidence="1 2">
    <name type="scientific">Gigaspora margarita</name>
    <dbReference type="NCBI Taxonomy" id="4874"/>
    <lineage>
        <taxon>Eukaryota</taxon>
        <taxon>Fungi</taxon>
        <taxon>Fungi incertae sedis</taxon>
        <taxon>Mucoromycota</taxon>
        <taxon>Glomeromycotina</taxon>
        <taxon>Glomeromycetes</taxon>
        <taxon>Diversisporales</taxon>
        <taxon>Gigasporaceae</taxon>
        <taxon>Gigaspora</taxon>
    </lineage>
</organism>
<gene>
    <name evidence="1" type="ORF">GMARGA_LOCUS36021</name>
</gene>
<feature type="non-terminal residue" evidence="1">
    <location>
        <position position="86"/>
    </location>
</feature>
<dbReference type="EMBL" id="CAJVQB010069196">
    <property type="protein sequence ID" value="CAG8842509.1"/>
    <property type="molecule type" value="Genomic_DNA"/>
</dbReference>
<proteinExistence type="predicted"/>